<evidence type="ECO:0000313" key="7">
    <source>
        <dbReference type="EMBL" id="SFG90678.1"/>
    </source>
</evidence>
<comment type="function">
    <text evidence="6">Redox regulated molecular chaperone. Protects both thermally unfolding and oxidatively damaged proteins from irreversible aggregation. Plays an important role in the bacterial defense system toward oxidative stress.</text>
</comment>
<proteinExistence type="inferred from homology"/>
<reference evidence="8" key="1">
    <citation type="submission" date="2016-10" db="EMBL/GenBank/DDBJ databases">
        <authorList>
            <person name="Varghese N."/>
            <person name="Submissions S."/>
        </authorList>
    </citation>
    <scope>NUCLEOTIDE SEQUENCE [LARGE SCALE GENOMIC DNA]</scope>
    <source>
        <strain evidence="8">CGMCC 1.10971</strain>
    </source>
</reference>
<keyword evidence="2 6" id="KW-0862">Zinc</keyword>
<dbReference type="GO" id="GO:0044183">
    <property type="term" value="F:protein folding chaperone"/>
    <property type="evidence" value="ECO:0007669"/>
    <property type="project" value="TreeGrafter"/>
</dbReference>
<dbReference type="PIRSF" id="PIRSF005261">
    <property type="entry name" value="Heat_shock_Hsp33"/>
    <property type="match status" value="1"/>
</dbReference>
<sequence length="290" mass="32463">MSNPDQIQRILFDDLDIRGVLVGLDKTYQDILALHEYPPAIRNALGEMLAAVALLSTTLKFEGRLLLQAQGSGNVSALMAEVNNKRQCRGIARYEGEIDDNASIIDLIGDGHLVITIEPEAGQRYQGIVPLEKTTLGDCLTDYFIRSEQLPTQIHLVADENRAAGFLLQVMPAAGTAENDWGHIEQIGATLKAEELLTLDNETLLFRLFHQEQCRLYEPDSVEFKCDCSRERSANTLLFMTQDELLEIIEKQGLIDVGCQFCHAHYTFDETDIRAMFSDSAHVPKSDQIH</sequence>
<keyword evidence="5 6" id="KW-0676">Redox-active center</keyword>
<dbReference type="Proteomes" id="UP000198623">
    <property type="component" value="Unassembled WGS sequence"/>
</dbReference>
<evidence type="ECO:0000256" key="3">
    <source>
        <dbReference type="ARBA" id="ARBA00023157"/>
    </source>
</evidence>
<dbReference type="InterPro" id="IPR000397">
    <property type="entry name" value="Heat_shock_Hsp33"/>
</dbReference>
<dbReference type="Pfam" id="PF01430">
    <property type="entry name" value="HSP33"/>
    <property type="match status" value="1"/>
</dbReference>
<dbReference type="InterPro" id="IPR016154">
    <property type="entry name" value="Heat_shock_Hsp33_C"/>
</dbReference>
<dbReference type="STRING" id="1045558.SAMN05216175_11818"/>
<comment type="subcellular location">
    <subcellularLocation>
        <location evidence="6">Cytoplasm</location>
    </subcellularLocation>
</comment>
<name>A0A1I2VN14_9GAMM</name>
<evidence type="ECO:0000313" key="8">
    <source>
        <dbReference type="Proteomes" id="UP000198623"/>
    </source>
</evidence>
<keyword evidence="3 6" id="KW-1015">Disulfide bond</keyword>
<gene>
    <name evidence="6" type="primary">hslO</name>
    <name evidence="7" type="ORF">SAMN05216175_11818</name>
</gene>
<dbReference type="HAMAP" id="MF_00117">
    <property type="entry name" value="HslO"/>
    <property type="match status" value="1"/>
</dbReference>
<dbReference type="InterPro" id="IPR016153">
    <property type="entry name" value="Heat_shock_Hsp33_N"/>
</dbReference>
<evidence type="ECO:0000256" key="4">
    <source>
        <dbReference type="ARBA" id="ARBA00023186"/>
    </source>
</evidence>
<protein>
    <recommendedName>
        <fullName evidence="6">33 kDa chaperonin</fullName>
    </recommendedName>
    <alternativeName>
        <fullName evidence="6">Heat shock protein 33 homolog</fullName>
        <shortName evidence="6">HSP33</shortName>
    </alternativeName>
</protein>
<keyword evidence="4 6" id="KW-0143">Chaperone</keyword>
<feature type="disulfide bond" description="Redox-active" evidence="6">
    <location>
        <begin position="226"/>
        <end position="228"/>
    </location>
</feature>
<dbReference type="AlphaFoldDB" id="A0A1I2VN14"/>
<dbReference type="Gene3D" id="3.90.1280.10">
    <property type="entry name" value="HSP33 redox switch-like"/>
    <property type="match status" value="1"/>
</dbReference>
<dbReference type="GO" id="GO:0005737">
    <property type="term" value="C:cytoplasm"/>
    <property type="evidence" value="ECO:0007669"/>
    <property type="project" value="UniProtKB-SubCell"/>
</dbReference>
<accession>A0A1I2VN14</accession>
<evidence type="ECO:0000256" key="6">
    <source>
        <dbReference type="HAMAP-Rule" id="MF_00117"/>
    </source>
</evidence>
<feature type="disulfide bond" description="Redox-active" evidence="6">
    <location>
        <begin position="259"/>
        <end position="262"/>
    </location>
</feature>
<dbReference type="GO" id="GO:0042026">
    <property type="term" value="P:protein refolding"/>
    <property type="evidence" value="ECO:0007669"/>
    <property type="project" value="TreeGrafter"/>
</dbReference>
<dbReference type="Gene3D" id="3.55.30.10">
    <property type="entry name" value="Hsp33 domain"/>
    <property type="match status" value="1"/>
</dbReference>
<dbReference type="InterPro" id="IPR023212">
    <property type="entry name" value="Hsp33_helix_hairpin_bin_dom_sf"/>
</dbReference>
<keyword evidence="8" id="KW-1185">Reference proteome</keyword>
<dbReference type="EMBL" id="FOOU01000018">
    <property type="protein sequence ID" value="SFG90678.1"/>
    <property type="molecule type" value="Genomic_DNA"/>
</dbReference>
<evidence type="ECO:0000256" key="2">
    <source>
        <dbReference type="ARBA" id="ARBA00022833"/>
    </source>
</evidence>
<organism evidence="7 8">
    <name type="scientific">Neptunomonas qingdaonensis</name>
    <dbReference type="NCBI Taxonomy" id="1045558"/>
    <lineage>
        <taxon>Bacteria</taxon>
        <taxon>Pseudomonadati</taxon>
        <taxon>Pseudomonadota</taxon>
        <taxon>Gammaproteobacteria</taxon>
        <taxon>Oceanospirillales</taxon>
        <taxon>Oceanospirillaceae</taxon>
        <taxon>Neptunomonas</taxon>
    </lineage>
</organism>
<dbReference type="Gene3D" id="1.10.287.480">
    <property type="entry name" value="helix hairpin bin"/>
    <property type="match status" value="1"/>
</dbReference>
<comment type="similarity">
    <text evidence="6">Belongs to the HSP33 family.</text>
</comment>
<dbReference type="SUPFAM" id="SSF64397">
    <property type="entry name" value="Hsp33 domain"/>
    <property type="match status" value="1"/>
</dbReference>
<dbReference type="SUPFAM" id="SSF118352">
    <property type="entry name" value="HSP33 redox switch-like"/>
    <property type="match status" value="1"/>
</dbReference>
<dbReference type="NCBIfam" id="NF001033">
    <property type="entry name" value="PRK00114.1"/>
    <property type="match status" value="1"/>
</dbReference>
<keyword evidence="1 6" id="KW-0963">Cytoplasm</keyword>
<evidence type="ECO:0000256" key="1">
    <source>
        <dbReference type="ARBA" id="ARBA00022490"/>
    </source>
</evidence>
<dbReference type="OrthoDB" id="9793753at2"/>
<dbReference type="PANTHER" id="PTHR30111:SF1">
    <property type="entry name" value="33 KDA CHAPERONIN"/>
    <property type="match status" value="1"/>
</dbReference>
<dbReference type="RefSeq" id="WP_090730392.1">
    <property type="nucleotide sequence ID" value="NZ_FOOU01000018.1"/>
</dbReference>
<dbReference type="CDD" id="cd00498">
    <property type="entry name" value="Hsp33"/>
    <property type="match status" value="1"/>
</dbReference>
<evidence type="ECO:0000256" key="5">
    <source>
        <dbReference type="ARBA" id="ARBA00023284"/>
    </source>
</evidence>
<dbReference type="GO" id="GO:0051082">
    <property type="term" value="F:unfolded protein binding"/>
    <property type="evidence" value="ECO:0007669"/>
    <property type="project" value="UniProtKB-UniRule"/>
</dbReference>
<comment type="PTM">
    <text evidence="6">Under oxidizing conditions two disulfide bonds are formed involving the reactive cysteines. Under reducing conditions zinc is bound to the reactive cysteines and the protein is inactive.</text>
</comment>
<dbReference type="PANTHER" id="PTHR30111">
    <property type="entry name" value="33 KDA CHAPERONIN"/>
    <property type="match status" value="1"/>
</dbReference>